<dbReference type="EMBL" id="KV417817">
    <property type="protein sequence ID" value="KZP05828.1"/>
    <property type="molecule type" value="Genomic_DNA"/>
</dbReference>
<accession>A0A167W8Z9</accession>
<keyword evidence="2" id="KW-1185">Reference proteome</keyword>
<protein>
    <submittedName>
        <fullName evidence="1">Uncharacterized protein</fullName>
    </submittedName>
</protein>
<proteinExistence type="predicted"/>
<organism evidence="1 2">
    <name type="scientific">Athelia psychrophila</name>
    <dbReference type="NCBI Taxonomy" id="1759441"/>
    <lineage>
        <taxon>Eukaryota</taxon>
        <taxon>Fungi</taxon>
        <taxon>Dikarya</taxon>
        <taxon>Basidiomycota</taxon>
        <taxon>Agaricomycotina</taxon>
        <taxon>Agaricomycetes</taxon>
        <taxon>Agaricomycetidae</taxon>
        <taxon>Atheliales</taxon>
        <taxon>Atheliaceae</taxon>
        <taxon>Athelia</taxon>
    </lineage>
</organism>
<gene>
    <name evidence="1" type="ORF">FIBSPDRAFT_903253</name>
</gene>
<name>A0A167W8Z9_9AGAM</name>
<dbReference type="Proteomes" id="UP000076532">
    <property type="component" value="Unassembled WGS sequence"/>
</dbReference>
<sequence>MTALAPHVPGAAPLGLDVPVPLVDVVPTPLTALLLVQGQVVRVPADGVAVVRSPVTVHARRQERVERSPVLAPYAGPVAVVGKTRARGVVAGEVGPRAVRGEVQATAPVPLVDRTPRVPAESIVAVAPTQRAVVGVLVQVVVGAEARPSTMVARAACLAAKALPAARAGAVAYAWDIACYPVLTAAVPAPVEVVVEHVGVEVAGVAALGAGVEVGLLAERVTATAVREVQEAGVAVARGRGTYAGASPVEGPRGAPVQGPGPTAVGVLAGQRRRVTEALHPAVLWVAGGVGLVPMAVYVLPGVETTAGDRVHGARRRLVERLDGLAAIVEPLAAPLVLVLGPVPAQAATGPPPAQDGAVALVHPAVATGVDAAPEQGARAPRTRRHGAARALVAREQTRVGALLELLRPVRARVQATAPSDTVLVGVAVPVLAPRALEARALLELGTPVQTPAVLLARIKRATTHN</sequence>
<evidence type="ECO:0000313" key="2">
    <source>
        <dbReference type="Proteomes" id="UP000076532"/>
    </source>
</evidence>
<dbReference type="AlphaFoldDB" id="A0A167W8Z9"/>
<evidence type="ECO:0000313" key="1">
    <source>
        <dbReference type="EMBL" id="KZP05828.1"/>
    </source>
</evidence>
<reference evidence="1 2" key="1">
    <citation type="journal article" date="2016" name="Mol. Biol. Evol.">
        <title>Comparative Genomics of Early-Diverging Mushroom-Forming Fungi Provides Insights into the Origins of Lignocellulose Decay Capabilities.</title>
        <authorList>
            <person name="Nagy L.G."/>
            <person name="Riley R."/>
            <person name="Tritt A."/>
            <person name="Adam C."/>
            <person name="Daum C."/>
            <person name="Floudas D."/>
            <person name="Sun H."/>
            <person name="Yadav J.S."/>
            <person name="Pangilinan J."/>
            <person name="Larsson K.H."/>
            <person name="Matsuura K."/>
            <person name="Barry K."/>
            <person name="Labutti K."/>
            <person name="Kuo R."/>
            <person name="Ohm R.A."/>
            <person name="Bhattacharya S.S."/>
            <person name="Shirouzu T."/>
            <person name="Yoshinaga Y."/>
            <person name="Martin F.M."/>
            <person name="Grigoriev I.V."/>
            <person name="Hibbett D.S."/>
        </authorList>
    </citation>
    <scope>NUCLEOTIDE SEQUENCE [LARGE SCALE GENOMIC DNA]</scope>
    <source>
        <strain evidence="1 2">CBS 109695</strain>
    </source>
</reference>